<gene>
    <name evidence="1" type="ORF">RA178_02255</name>
</gene>
<dbReference type="GeneID" id="301337969"/>
<dbReference type="Proteomes" id="UP001236800">
    <property type="component" value="Chromosome"/>
</dbReference>
<dbReference type="KEGG" id="sog:RA178_02255"/>
<protein>
    <submittedName>
        <fullName evidence="1">Uncharacterized protein</fullName>
    </submittedName>
</protein>
<dbReference type="EMBL" id="CP132914">
    <property type="protein sequence ID" value="WMB73464.1"/>
    <property type="molecule type" value="Genomic_DNA"/>
</dbReference>
<organism evidence="1">
    <name type="scientific">Shewanella oncorhynchi</name>
    <dbReference type="NCBI Taxonomy" id="2726434"/>
    <lineage>
        <taxon>Bacteria</taxon>
        <taxon>Pseudomonadati</taxon>
        <taxon>Pseudomonadota</taxon>
        <taxon>Gammaproteobacteria</taxon>
        <taxon>Alteromonadales</taxon>
        <taxon>Shewanellaceae</taxon>
        <taxon>Shewanella</taxon>
    </lineage>
</organism>
<name>A0AA50Q3P3_9GAMM</name>
<sequence>MQKYHLKAAFWLLFLSINSEKSGSKACVLRGRKYSPAKLIAILTVGSITISAKNVQITDAKKPAYSAGFVASQ</sequence>
<reference evidence="1" key="1">
    <citation type="submission" date="2023-08" db="EMBL/GenBank/DDBJ databases">
        <title>Complete genome sequence of Shewanella oncorhynchi Z-P2, a siderophore putrebactin-producing bacterium.</title>
        <authorList>
            <person name="Zhang Y."/>
        </authorList>
    </citation>
    <scope>NUCLEOTIDE SEQUENCE</scope>
    <source>
        <strain evidence="1">Z-P2</strain>
    </source>
</reference>
<proteinExistence type="predicted"/>
<evidence type="ECO:0000313" key="1">
    <source>
        <dbReference type="EMBL" id="WMB73464.1"/>
    </source>
</evidence>
<dbReference type="AlphaFoldDB" id="A0AA50Q3P3"/>
<dbReference type="RefSeq" id="WP_306684326.1">
    <property type="nucleotide sequence ID" value="NZ_CP132914.1"/>
</dbReference>
<accession>A0AA50Q3P3</accession>